<gene>
    <name evidence="1" type="ORF">EB796_020350</name>
</gene>
<reference evidence="1" key="1">
    <citation type="submission" date="2020-06" db="EMBL/GenBank/DDBJ databases">
        <title>Draft genome of Bugula neritina, a colonial animal packing powerful symbionts and potential medicines.</title>
        <authorList>
            <person name="Rayko M."/>
        </authorList>
    </citation>
    <scope>NUCLEOTIDE SEQUENCE [LARGE SCALE GENOMIC DNA]</scope>
    <source>
        <strain evidence="1">Kwan_BN1</strain>
    </source>
</reference>
<accession>A0A7J7J566</accession>
<dbReference type="Proteomes" id="UP000593567">
    <property type="component" value="Unassembled WGS sequence"/>
</dbReference>
<sequence>MWHIFQRPINLQLDRVDNLVMACCALQNYLLGNNAMTFAVDAYVENATWRQEIQTELHQLQRRLAGNHTGREPKDMQETLLLVVQWDWAC</sequence>
<proteinExistence type="predicted"/>
<dbReference type="EMBL" id="VXIV02003062">
    <property type="protein sequence ID" value="KAF6021340.1"/>
    <property type="molecule type" value="Genomic_DNA"/>
</dbReference>
<dbReference type="AlphaFoldDB" id="A0A7J7J566"/>
<evidence type="ECO:0000313" key="1">
    <source>
        <dbReference type="EMBL" id="KAF6021340.1"/>
    </source>
</evidence>
<protein>
    <submittedName>
        <fullName evidence="1">Uncharacterized protein</fullName>
    </submittedName>
</protein>
<name>A0A7J7J566_BUGNE</name>
<dbReference type="OrthoDB" id="1681765at2759"/>
<comment type="caution">
    <text evidence="1">The sequence shown here is derived from an EMBL/GenBank/DDBJ whole genome shotgun (WGS) entry which is preliminary data.</text>
</comment>
<organism evidence="1 2">
    <name type="scientific">Bugula neritina</name>
    <name type="common">Brown bryozoan</name>
    <name type="synonym">Sertularia neritina</name>
    <dbReference type="NCBI Taxonomy" id="10212"/>
    <lineage>
        <taxon>Eukaryota</taxon>
        <taxon>Metazoa</taxon>
        <taxon>Spiralia</taxon>
        <taxon>Lophotrochozoa</taxon>
        <taxon>Bryozoa</taxon>
        <taxon>Gymnolaemata</taxon>
        <taxon>Cheilostomatida</taxon>
        <taxon>Flustrina</taxon>
        <taxon>Buguloidea</taxon>
        <taxon>Bugulidae</taxon>
        <taxon>Bugula</taxon>
    </lineage>
</organism>
<evidence type="ECO:0000313" key="2">
    <source>
        <dbReference type="Proteomes" id="UP000593567"/>
    </source>
</evidence>
<keyword evidence="2" id="KW-1185">Reference proteome</keyword>